<dbReference type="EMBL" id="FWFL01000001">
    <property type="protein sequence ID" value="SLN09773.1"/>
    <property type="molecule type" value="Genomic_DNA"/>
</dbReference>
<dbReference type="Gene3D" id="3.10.450.160">
    <property type="entry name" value="inner membrane protein cigr"/>
    <property type="match status" value="1"/>
</dbReference>
<keyword evidence="1" id="KW-0732">Signal</keyword>
<feature type="chain" id="PRO_5013209688" description="Excinuclease ABC subunit A" evidence="1">
    <location>
        <begin position="19"/>
        <end position="112"/>
    </location>
</feature>
<accession>A0A1Y5R5R0</accession>
<evidence type="ECO:0008006" key="4">
    <source>
        <dbReference type="Google" id="ProtNLM"/>
    </source>
</evidence>
<organism evidence="2 3">
    <name type="scientific">Roseovarius litorisediminis</name>
    <dbReference type="NCBI Taxonomy" id="1312363"/>
    <lineage>
        <taxon>Bacteria</taxon>
        <taxon>Pseudomonadati</taxon>
        <taxon>Pseudomonadota</taxon>
        <taxon>Alphaproteobacteria</taxon>
        <taxon>Rhodobacterales</taxon>
        <taxon>Roseobacteraceae</taxon>
        <taxon>Roseovarius</taxon>
    </lineage>
</organism>
<evidence type="ECO:0000313" key="2">
    <source>
        <dbReference type="EMBL" id="SLN09773.1"/>
    </source>
</evidence>
<dbReference type="Proteomes" id="UP000193827">
    <property type="component" value="Unassembled WGS sequence"/>
</dbReference>
<evidence type="ECO:0000313" key="3">
    <source>
        <dbReference type="Proteomes" id="UP000193827"/>
    </source>
</evidence>
<gene>
    <name evidence="2" type="ORF">PEL8287_00098</name>
</gene>
<name>A0A1Y5R5R0_9RHOB</name>
<keyword evidence="3" id="KW-1185">Reference proteome</keyword>
<sequence length="112" mass="12398">MRLALYFTAAAMALSAGAAMGDGSKGQKYYKDCPPGLAKKHNGCLPPGHAKSHHRYRIGDRIHDDYSVIRHPGRHGLDPDESYYRVGDYIYRVDRDTRKVLDLVGAAVAVLN</sequence>
<feature type="signal peptide" evidence="1">
    <location>
        <begin position="1"/>
        <end position="18"/>
    </location>
</feature>
<protein>
    <recommendedName>
        <fullName evidence="4">Excinuclease ABC subunit A</fullName>
    </recommendedName>
</protein>
<proteinExistence type="predicted"/>
<dbReference type="RefSeq" id="WP_235862093.1">
    <property type="nucleotide sequence ID" value="NZ_FWFL01000001.1"/>
</dbReference>
<dbReference type="AlphaFoldDB" id="A0A1Y5R5R0"/>
<reference evidence="2 3" key="1">
    <citation type="submission" date="2017-03" db="EMBL/GenBank/DDBJ databases">
        <authorList>
            <person name="Afonso C.L."/>
            <person name="Miller P.J."/>
            <person name="Scott M.A."/>
            <person name="Spackman E."/>
            <person name="Goraichik I."/>
            <person name="Dimitrov K.M."/>
            <person name="Suarez D.L."/>
            <person name="Swayne D.E."/>
        </authorList>
    </citation>
    <scope>NUCLEOTIDE SEQUENCE [LARGE SCALE GENOMIC DNA]</scope>
    <source>
        <strain evidence="2 3">CECT 8287</strain>
    </source>
</reference>
<evidence type="ECO:0000256" key="1">
    <source>
        <dbReference type="SAM" id="SignalP"/>
    </source>
</evidence>